<dbReference type="InterPro" id="IPR023090">
    <property type="entry name" value="UPF0702_alpha/beta_dom_sf"/>
</dbReference>
<reference evidence="9" key="1">
    <citation type="journal article" date="2014" name="Int. J. Syst. Evol. Microbiol.">
        <title>Complete genome sequence of Corynebacterium casei LMG S-19264T (=DSM 44701T), isolated from a smear-ripened cheese.</title>
        <authorList>
            <consortium name="US DOE Joint Genome Institute (JGI-PGF)"/>
            <person name="Walter F."/>
            <person name="Albersmeier A."/>
            <person name="Kalinowski J."/>
            <person name="Ruckert C."/>
        </authorList>
    </citation>
    <scope>NUCLEOTIDE SEQUENCE</scope>
    <source>
        <strain evidence="9">JCM 18487</strain>
    </source>
</reference>
<feature type="transmembrane region" description="Helical" evidence="7">
    <location>
        <begin position="36"/>
        <end position="54"/>
    </location>
</feature>
<evidence type="ECO:0000259" key="8">
    <source>
        <dbReference type="Pfam" id="PF04239"/>
    </source>
</evidence>
<sequence length="238" mass="26860">MGELAWWEFGIRVVVLYVLVMVALRLMGKREIGQLSIFDFVVSVMIAELSTLPMEQTDVPLWRSVFAIGMLVVLQVAVALLSLRFHTFRHWVEGEPAVLIEHGQVKDREMRKTRYSMHDLLMQLRQKGIADVADVEFAILETSGELSVFPKAEKLPPAAADTGVRVRPQAMPMPLIIDGRPVEKTLAAIGRDVAWLEQQVRHRGFTAIDEVFYATIDEHGALYLDGYDHRDPPDVGAR</sequence>
<dbReference type="AlphaFoldDB" id="A0A917KB42"/>
<evidence type="ECO:0000313" key="10">
    <source>
        <dbReference type="Proteomes" id="UP000637695"/>
    </source>
</evidence>
<accession>A0A917KB42</accession>
<evidence type="ECO:0000256" key="7">
    <source>
        <dbReference type="SAM" id="Phobius"/>
    </source>
</evidence>
<gene>
    <name evidence="9" type="ORF">GCM10010885_14120</name>
</gene>
<feature type="transmembrane region" description="Helical" evidence="7">
    <location>
        <begin position="60"/>
        <end position="81"/>
    </location>
</feature>
<keyword evidence="10" id="KW-1185">Reference proteome</keyword>
<feature type="domain" description="YetF C-terminal" evidence="8">
    <location>
        <begin position="84"/>
        <end position="216"/>
    </location>
</feature>
<dbReference type="Pfam" id="PF04239">
    <property type="entry name" value="DUF421"/>
    <property type="match status" value="1"/>
</dbReference>
<protein>
    <submittedName>
        <fullName evidence="9">DUF421 domain-containing protein</fullName>
    </submittedName>
</protein>
<dbReference type="GO" id="GO:0005886">
    <property type="term" value="C:plasma membrane"/>
    <property type="evidence" value="ECO:0007669"/>
    <property type="project" value="UniProtKB-SubCell"/>
</dbReference>
<dbReference type="Gene3D" id="3.30.240.20">
    <property type="entry name" value="bsu07140 like domains"/>
    <property type="match status" value="2"/>
</dbReference>
<dbReference type="Proteomes" id="UP000637695">
    <property type="component" value="Unassembled WGS sequence"/>
</dbReference>
<dbReference type="PANTHER" id="PTHR34582:SF6">
    <property type="entry name" value="UPF0702 TRANSMEMBRANE PROTEIN YCAP"/>
    <property type="match status" value="1"/>
</dbReference>
<comment type="subcellular location">
    <subcellularLocation>
        <location evidence="1">Cell membrane</location>
        <topology evidence="1">Multi-pass membrane protein</topology>
    </subcellularLocation>
</comment>
<reference evidence="9" key="2">
    <citation type="submission" date="2020-09" db="EMBL/GenBank/DDBJ databases">
        <authorList>
            <person name="Sun Q."/>
            <person name="Ohkuma M."/>
        </authorList>
    </citation>
    <scope>NUCLEOTIDE SEQUENCE</scope>
    <source>
        <strain evidence="9">JCM 18487</strain>
    </source>
</reference>
<evidence type="ECO:0000256" key="3">
    <source>
        <dbReference type="ARBA" id="ARBA00022475"/>
    </source>
</evidence>
<proteinExistence type="inferred from homology"/>
<evidence type="ECO:0000313" key="9">
    <source>
        <dbReference type="EMBL" id="GGJ06130.1"/>
    </source>
</evidence>
<comment type="similarity">
    <text evidence="2">Belongs to the UPF0702 family.</text>
</comment>
<keyword evidence="4 7" id="KW-0812">Transmembrane</keyword>
<comment type="caution">
    <text evidence="9">The sequence shown here is derived from an EMBL/GenBank/DDBJ whole genome shotgun (WGS) entry which is preliminary data.</text>
</comment>
<evidence type="ECO:0000256" key="6">
    <source>
        <dbReference type="ARBA" id="ARBA00023136"/>
    </source>
</evidence>
<dbReference type="PANTHER" id="PTHR34582">
    <property type="entry name" value="UPF0702 TRANSMEMBRANE PROTEIN YCAP"/>
    <property type="match status" value="1"/>
</dbReference>
<evidence type="ECO:0000256" key="2">
    <source>
        <dbReference type="ARBA" id="ARBA00006448"/>
    </source>
</evidence>
<evidence type="ECO:0000256" key="1">
    <source>
        <dbReference type="ARBA" id="ARBA00004651"/>
    </source>
</evidence>
<keyword evidence="3" id="KW-1003">Cell membrane</keyword>
<organism evidence="9 10">
    <name type="scientific">Alicyclobacillus cellulosilyticus</name>
    <dbReference type="NCBI Taxonomy" id="1003997"/>
    <lineage>
        <taxon>Bacteria</taxon>
        <taxon>Bacillati</taxon>
        <taxon>Bacillota</taxon>
        <taxon>Bacilli</taxon>
        <taxon>Bacillales</taxon>
        <taxon>Alicyclobacillaceae</taxon>
        <taxon>Alicyclobacillus</taxon>
    </lineage>
</organism>
<dbReference type="InterPro" id="IPR007353">
    <property type="entry name" value="DUF421"/>
</dbReference>
<keyword evidence="5 7" id="KW-1133">Transmembrane helix</keyword>
<dbReference type="EMBL" id="BMOY01000019">
    <property type="protein sequence ID" value="GGJ06130.1"/>
    <property type="molecule type" value="Genomic_DNA"/>
</dbReference>
<keyword evidence="6 7" id="KW-0472">Membrane</keyword>
<dbReference type="RefSeq" id="WP_229776590.1">
    <property type="nucleotide sequence ID" value="NZ_BMOY01000019.1"/>
</dbReference>
<feature type="transmembrane region" description="Helical" evidence="7">
    <location>
        <begin position="6"/>
        <end position="24"/>
    </location>
</feature>
<evidence type="ECO:0000256" key="5">
    <source>
        <dbReference type="ARBA" id="ARBA00022989"/>
    </source>
</evidence>
<name>A0A917KB42_9BACL</name>
<evidence type="ECO:0000256" key="4">
    <source>
        <dbReference type="ARBA" id="ARBA00022692"/>
    </source>
</evidence>